<dbReference type="GO" id="GO:0006635">
    <property type="term" value="P:fatty acid beta-oxidation"/>
    <property type="evidence" value="ECO:0007669"/>
    <property type="project" value="TreeGrafter"/>
</dbReference>
<dbReference type="InterPro" id="IPR001753">
    <property type="entry name" value="Enoyl-CoA_hydra/iso"/>
</dbReference>
<keyword evidence="5" id="KW-1185">Reference proteome</keyword>
<sequence length="254" mass="26462">MAEFVTVDRVEPGIAVLRFARAPLNRIDLQLALELSAAADTLALDEEVRAVIVYGDERVFSAGDETAELARWTPAQARAVAADLQDALGCLARIPQPTIAAISGYAVGVGLELALGADRRLIGDNVKLGLPQIRAGLIPVAGIGRLSRVIGPGPAKELVYTGRFVDAAEAAALGLVDEVVAPDDVFVAALRWARQFAAGPARALAAAKRVFEAGPDTAGSARTEWAELFGTEDRSIGTCSYSASGPGVAEFVGR</sequence>
<comment type="caution">
    <text evidence="4">The sequence shown here is derived from an EMBL/GenBank/DDBJ whole genome shotgun (WGS) entry which is preliminary data.</text>
</comment>
<gene>
    <name evidence="4" type="ORF">HGA08_04250</name>
</gene>
<evidence type="ECO:0000313" key="5">
    <source>
        <dbReference type="Proteomes" id="UP000565711"/>
    </source>
</evidence>
<dbReference type="GO" id="GO:0004300">
    <property type="term" value="F:enoyl-CoA hydratase activity"/>
    <property type="evidence" value="ECO:0007669"/>
    <property type="project" value="UniProtKB-EC"/>
</dbReference>
<evidence type="ECO:0000256" key="3">
    <source>
        <dbReference type="ARBA" id="ARBA00023239"/>
    </source>
</evidence>
<dbReference type="Proteomes" id="UP000565711">
    <property type="component" value="Unassembled WGS sequence"/>
</dbReference>
<evidence type="ECO:0000256" key="1">
    <source>
        <dbReference type="ARBA" id="ARBA00005254"/>
    </source>
</evidence>
<keyword evidence="3 4" id="KW-0456">Lyase</keyword>
<comment type="similarity">
    <text evidence="1">Belongs to the enoyl-CoA hydratase/isomerase family.</text>
</comment>
<reference evidence="4 5" key="1">
    <citation type="submission" date="2020-04" db="EMBL/GenBank/DDBJ databases">
        <title>MicrobeNet Type strains.</title>
        <authorList>
            <person name="Nicholson A.C."/>
        </authorList>
    </citation>
    <scope>NUCLEOTIDE SEQUENCE [LARGE SCALE GENOMIC DNA]</scope>
    <source>
        <strain evidence="4 5">JCM 12354</strain>
    </source>
</reference>
<evidence type="ECO:0000313" key="4">
    <source>
        <dbReference type="EMBL" id="NKY49425.1"/>
    </source>
</evidence>
<accession>A0A846XV13</accession>
<dbReference type="PANTHER" id="PTHR11941">
    <property type="entry name" value="ENOYL-COA HYDRATASE-RELATED"/>
    <property type="match status" value="1"/>
</dbReference>
<protein>
    <submittedName>
        <fullName evidence="4">Enoyl-CoA hydratase</fullName>
        <ecNumber evidence="4">4.2.1.17</ecNumber>
    </submittedName>
</protein>
<dbReference type="InterPro" id="IPR029045">
    <property type="entry name" value="ClpP/crotonase-like_dom_sf"/>
</dbReference>
<dbReference type="Gene3D" id="3.90.226.10">
    <property type="entry name" value="2-enoyl-CoA Hydratase, Chain A, domain 1"/>
    <property type="match status" value="1"/>
</dbReference>
<dbReference type="CDD" id="cd06558">
    <property type="entry name" value="crotonase-like"/>
    <property type="match status" value="1"/>
</dbReference>
<name>A0A846XV13_9NOCA</name>
<dbReference type="EC" id="4.2.1.17" evidence="4"/>
<dbReference type="PANTHER" id="PTHR11941:SF169">
    <property type="entry name" value="(7AS)-7A-METHYL-1,5-DIOXO-2,3,5,6,7,7A-HEXAHYDRO-1H-INDENE-CARBOXYL-COA HYDROLASE"/>
    <property type="match status" value="1"/>
</dbReference>
<keyword evidence="2" id="KW-0443">Lipid metabolism</keyword>
<dbReference type="EMBL" id="JAAXOP010000002">
    <property type="protein sequence ID" value="NKY49425.1"/>
    <property type="molecule type" value="Genomic_DNA"/>
</dbReference>
<dbReference type="Pfam" id="PF00378">
    <property type="entry name" value="ECH_1"/>
    <property type="match status" value="1"/>
</dbReference>
<dbReference type="SUPFAM" id="SSF52096">
    <property type="entry name" value="ClpP/crotonase"/>
    <property type="match status" value="1"/>
</dbReference>
<evidence type="ECO:0000256" key="2">
    <source>
        <dbReference type="ARBA" id="ARBA00023098"/>
    </source>
</evidence>
<proteinExistence type="inferred from homology"/>
<organism evidence="4 5">
    <name type="scientific">Nocardia vermiculata</name>
    <dbReference type="NCBI Taxonomy" id="257274"/>
    <lineage>
        <taxon>Bacteria</taxon>
        <taxon>Bacillati</taxon>
        <taxon>Actinomycetota</taxon>
        <taxon>Actinomycetes</taxon>
        <taxon>Mycobacteriales</taxon>
        <taxon>Nocardiaceae</taxon>
        <taxon>Nocardia</taxon>
    </lineage>
</organism>
<dbReference type="AlphaFoldDB" id="A0A846XV13"/>
<dbReference type="RefSeq" id="WP_067868273.1">
    <property type="nucleotide sequence ID" value="NZ_JAAXOP010000002.1"/>
</dbReference>